<evidence type="ECO:0000313" key="2">
    <source>
        <dbReference type="Proteomes" id="UP000790377"/>
    </source>
</evidence>
<dbReference type="Proteomes" id="UP000790377">
    <property type="component" value="Unassembled WGS sequence"/>
</dbReference>
<name>A0ACB7ZUZ4_9AGAM</name>
<gene>
    <name evidence="1" type="ORF">BJ138DRAFT_1119181</name>
</gene>
<accession>A0ACB7ZUZ4</accession>
<proteinExistence type="predicted"/>
<evidence type="ECO:0000313" key="1">
    <source>
        <dbReference type="EMBL" id="KAH7904677.1"/>
    </source>
</evidence>
<dbReference type="EMBL" id="MU268392">
    <property type="protein sequence ID" value="KAH7904677.1"/>
    <property type="molecule type" value="Genomic_DNA"/>
</dbReference>
<sequence>MALKELEAQSKAAAETATAQLAAKTKHREDKDRRDHRKKRTHERRRRIVRENLDKDPEVWNRINVLLTRLDVGGMSGDETDSPISISPKRVRRVNLPWRSHAISQLFNAVESYEGAARAECLAAAIGNHRFAREFASLKEDQNSKPLFRLPRNWYNDQWVQSMSSSTQQLCGLDTTEVVEIPTLPHYGSTICD</sequence>
<protein>
    <submittedName>
        <fullName evidence="1">Uncharacterized protein</fullName>
    </submittedName>
</protein>
<organism evidence="1 2">
    <name type="scientific">Hygrophoropsis aurantiaca</name>
    <dbReference type="NCBI Taxonomy" id="72124"/>
    <lineage>
        <taxon>Eukaryota</taxon>
        <taxon>Fungi</taxon>
        <taxon>Dikarya</taxon>
        <taxon>Basidiomycota</taxon>
        <taxon>Agaricomycotina</taxon>
        <taxon>Agaricomycetes</taxon>
        <taxon>Agaricomycetidae</taxon>
        <taxon>Boletales</taxon>
        <taxon>Coniophorineae</taxon>
        <taxon>Hygrophoropsidaceae</taxon>
        <taxon>Hygrophoropsis</taxon>
    </lineage>
</organism>
<reference evidence="1" key="1">
    <citation type="journal article" date="2021" name="New Phytol.">
        <title>Evolutionary innovations through gain and loss of genes in the ectomycorrhizal Boletales.</title>
        <authorList>
            <person name="Wu G."/>
            <person name="Miyauchi S."/>
            <person name="Morin E."/>
            <person name="Kuo A."/>
            <person name="Drula E."/>
            <person name="Varga T."/>
            <person name="Kohler A."/>
            <person name="Feng B."/>
            <person name="Cao Y."/>
            <person name="Lipzen A."/>
            <person name="Daum C."/>
            <person name="Hundley H."/>
            <person name="Pangilinan J."/>
            <person name="Johnson J."/>
            <person name="Barry K."/>
            <person name="LaButti K."/>
            <person name="Ng V."/>
            <person name="Ahrendt S."/>
            <person name="Min B."/>
            <person name="Choi I.G."/>
            <person name="Park H."/>
            <person name="Plett J.M."/>
            <person name="Magnuson J."/>
            <person name="Spatafora J.W."/>
            <person name="Nagy L.G."/>
            <person name="Henrissat B."/>
            <person name="Grigoriev I.V."/>
            <person name="Yang Z.L."/>
            <person name="Xu J."/>
            <person name="Martin F.M."/>
        </authorList>
    </citation>
    <scope>NUCLEOTIDE SEQUENCE</scope>
    <source>
        <strain evidence="1">ATCC 28755</strain>
    </source>
</reference>
<comment type="caution">
    <text evidence="1">The sequence shown here is derived from an EMBL/GenBank/DDBJ whole genome shotgun (WGS) entry which is preliminary data.</text>
</comment>
<keyword evidence="2" id="KW-1185">Reference proteome</keyword>